<dbReference type="OrthoDB" id="5952170at2759"/>
<evidence type="ECO:0000313" key="1">
    <source>
        <dbReference type="EMBL" id="CAB3981254.1"/>
    </source>
</evidence>
<dbReference type="SUPFAM" id="SSF56349">
    <property type="entry name" value="DNA breaking-rejoining enzymes"/>
    <property type="match status" value="1"/>
</dbReference>
<protein>
    <submittedName>
        <fullName evidence="1">N-alpha-acetyltransferase 15, auxiliary subunit</fullName>
    </submittedName>
</protein>
<evidence type="ECO:0000313" key="2">
    <source>
        <dbReference type="Proteomes" id="UP001152795"/>
    </source>
</evidence>
<reference evidence="1" key="1">
    <citation type="submission" date="2020-04" db="EMBL/GenBank/DDBJ databases">
        <authorList>
            <person name="Alioto T."/>
            <person name="Alioto T."/>
            <person name="Gomez Garrido J."/>
        </authorList>
    </citation>
    <scope>NUCLEOTIDE SEQUENCE</scope>
    <source>
        <strain evidence="1">A484AB</strain>
    </source>
</reference>
<dbReference type="InterPro" id="IPR011010">
    <property type="entry name" value="DNA_brk_join_enz"/>
</dbReference>
<gene>
    <name evidence="1" type="ORF">PACLA_8A044259</name>
</gene>
<dbReference type="Gene3D" id="1.10.443.10">
    <property type="entry name" value="Intergrase catalytic core"/>
    <property type="match status" value="1"/>
</dbReference>
<dbReference type="AlphaFoldDB" id="A0A6S7FN15"/>
<accession>A0A6S7FN15</accession>
<dbReference type="GO" id="GO:0003677">
    <property type="term" value="F:DNA binding"/>
    <property type="evidence" value="ECO:0007669"/>
    <property type="project" value="InterPro"/>
</dbReference>
<dbReference type="GO" id="GO:0015074">
    <property type="term" value="P:DNA integration"/>
    <property type="evidence" value="ECO:0007669"/>
    <property type="project" value="InterPro"/>
</dbReference>
<keyword evidence="2" id="KW-1185">Reference proteome</keyword>
<organism evidence="1 2">
    <name type="scientific">Paramuricea clavata</name>
    <name type="common">Red gorgonian</name>
    <name type="synonym">Violescent sea-whip</name>
    <dbReference type="NCBI Taxonomy" id="317549"/>
    <lineage>
        <taxon>Eukaryota</taxon>
        <taxon>Metazoa</taxon>
        <taxon>Cnidaria</taxon>
        <taxon>Anthozoa</taxon>
        <taxon>Octocorallia</taxon>
        <taxon>Malacalcyonacea</taxon>
        <taxon>Plexauridae</taxon>
        <taxon>Paramuricea</taxon>
    </lineage>
</organism>
<sequence>MRNQGPLYLTIIQRPKNDDVWYTKVRMGQNTTGKIMPRMTSSLESSTAKKLSNHSTRKTVVQKLKSAGQPRYKIKEITGHASEASLNNYDVISEEERRELSHIISAGYSASASRTTTSVPSIVSSSTAPRPTEHDTSIVLVQFRQQIASASNAILRQEDLF</sequence>
<dbReference type="InterPro" id="IPR013762">
    <property type="entry name" value="Integrase-like_cat_sf"/>
</dbReference>
<dbReference type="Proteomes" id="UP001152795">
    <property type="component" value="Unassembled WGS sequence"/>
</dbReference>
<dbReference type="GO" id="GO:0006310">
    <property type="term" value="P:DNA recombination"/>
    <property type="evidence" value="ECO:0007669"/>
    <property type="project" value="InterPro"/>
</dbReference>
<dbReference type="EMBL" id="CACRXK020000368">
    <property type="protein sequence ID" value="CAB3981254.1"/>
    <property type="molecule type" value="Genomic_DNA"/>
</dbReference>
<name>A0A6S7FN15_PARCT</name>
<proteinExistence type="predicted"/>
<comment type="caution">
    <text evidence="1">The sequence shown here is derived from an EMBL/GenBank/DDBJ whole genome shotgun (WGS) entry which is preliminary data.</text>
</comment>